<evidence type="ECO:0000313" key="11">
    <source>
        <dbReference type="Proteomes" id="UP001058860"/>
    </source>
</evidence>
<sequence>MLSSKRLLITGLVTTDSIAFAVAERAQLSGATVLLSALGRDLELAEAAAAKLPRPAELLELDVTRREELDRARDRIADLTGGLDGALHAVAFAPRDALGGDFLDARPEGVELAFRTSAWSLAGLAGILRDLAPADGGALVGLDFDADGGAWPVYNWMGVCKAALQSTARYLARDLGPRGIRVNLVAAGPLHTRAAGGIPGFEHLLTAWERQAPLGWDPRDAGPSADAVCFLLSDWSRAVTGEILHADGGFHAMASPPARETTSEDDRGYEPRAYAT</sequence>
<comment type="catalytic activity">
    <reaction evidence="8">
        <text>a 2,3-saturated acyl-[ACP] + NAD(+) = a (2E)-enoyl-[ACP] + NADH + H(+)</text>
        <dbReference type="Rhea" id="RHEA:10240"/>
        <dbReference type="Rhea" id="RHEA-COMP:9925"/>
        <dbReference type="Rhea" id="RHEA-COMP:9926"/>
        <dbReference type="ChEBI" id="CHEBI:15378"/>
        <dbReference type="ChEBI" id="CHEBI:57540"/>
        <dbReference type="ChEBI" id="CHEBI:57945"/>
        <dbReference type="ChEBI" id="CHEBI:78784"/>
        <dbReference type="ChEBI" id="CHEBI:78785"/>
        <dbReference type="EC" id="1.3.1.9"/>
    </reaction>
</comment>
<keyword evidence="5 8" id="KW-0560">Oxidoreductase</keyword>
<evidence type="ECO:0000256" key="4">
    <source>
        <dbReference type="ARBA" id="ARBA00022832"/>
    </source>
</evidence>
<dbReference type="PANTHER" id="PTHR43159">
    <property type="entry name" value="ENOYL-[ACYL-CARRIER-PROTEIN] REDUCTASE"/>
    <property type="match status" value="1"/>
</dbReference>
<feature type="region of interest" description="Disordered" evidence="9">
    <location>
        <begin position="250"/>
        <end position="276"/>
    </location>
</feature>
<dbReference type="PRINTS" id="PR00081">
    <property type="entry name" value="GDHRDH"/>
</dbReference>
<feature type="compositionally biased region" description="Basic and acidic residues" evidence="9">
    <location>
        <begin position="261"/>
        <end position="270"/>
    </location>
</feature>
<organism evidence="10 11">
    <name type="scientific">Svornostia abyssi</name>
    <dbReference type="NCBI Taxonomy" id="2898438"/>
    <lineage>
        <taxon>Bacteria</taxon>
        <taxon>Bacillati</taxon>
        <taxon>Actinomycetota</taxon>
        <taxon>Thermoleophilia</taxon>
        <taxon>Solirubrobacterales</taxon>
        <taxon>Baekduiaceae</taxon>
        <taxon>Svornostia</taxon>
    </lineage>
</organism>
<evidence type="ECO:0000256" key="3">
    <source>
        <dbReference type="ARBA" id="ARBA00022516"/>
    </source>
</evidence>
<evidence type="ECO:0000256" key="1">
    <source>
        <dbReference type="ARBA" id="ARBA00005189"/>
    </source>
</evidence>
<dbReference type="NCBIfam" id="NF005908">
    <property type="entry name" value="PRK07889.1"/>
    <property type="match status" value="1"/>
</dbReference>
<evidence type="ECO:0000256" key="5">
    <source>
        <dbReference type="ARBA" id="ARBA00023002"/>
    </source>
</evidence>
<reference evidence="11" key="1">
    <citation type="submission" date="2021-11" db="EMBL/GenBank/DDBJ databases">
        <title>Cultivation dependent microbiological survey of springs from the worlds oldest radium mine currently devoted to the extraction of radon-saturated water.</title>
        <authorList>
            <person name="Kapinusova G."/>
            <person name="Smrhova T."/>
            <person name="Strejcek M."/>
            <person name="Suman J."/>
            <person name="Jani K."/>
            <person name="Pajer P."/>
            <person name="Uhlik O."/>
        </authorList>
    </citation>
    <scope>NUCLEOTIDE SEQUENCE [LARGE SCALE GENOMIC DNA]</scope>
    <source>
        <strain evidence="11">J379</strain>
    </source>
</reference>
<proteinExistence type="inferred from homology"/>
<evidence type="ECO:0000256" key="2">
    <source>
        <dbReference type="ARBA" id="ARBA00009233"/>
    </source>
</evidence>
<dbReference type="Pfam" id="PF13561">
    <property type="entry name" value="adh_short_C2"/>
    <property type="match status" value="1"/>
</dbReference>
<name>A0ABY5PN24_9ACTN</name>
<dbReference type="GO" id="GO:0004318">
    <property type="term" value="F:enoyl-[acyl-carrier-protein] reductase (NADH) activity"/>
    <property type="evidence" value="ECO:0007669"/>
    <property type="project" value="UniProtKB-EC"/>
</dbReference>
<dbReference type="InterPro" id="IPR002347">
    <property type="entry name" value="SDR_fam"/>
</dbReference>
<comment type="pathway">
    <text evidence="1">Lipid metabolism.</text>
</comment>
<dbReference type="InterPro" id="IPR036291">
    <property type="entry name" value="NAD(P)-bd_dom_sf"/>
</dbReference>
<gene>
    <name evidence="10" type="primary">fabI</name>
    <name evidence="10" type="ORF">LRS13_11585</name>
</gene>
<evidence type="ECO:0000313" key="10">
    <source>
        <dbReference type="EMBL" id="UUY06121.1"/>
    </source>
</evidence>
<keyword evidence="8" id="KW-0520">NAD</keyword>
<dbReference type="Proteomes" id="UP001058860">
    <property type="component" value="Chromosome"/>
</dbReference>
<dbReference type="PANTHER" id="PTHR43159:SF2">
    <property type="entry name" value="ENOYL-[ACYL-CARRIER-PROTEIN] REDUCTASE [NADH], CHLOROPLASTIC"/>
    <property type="match status" value="1"/>
</dbReference>
<accession>A0ABY5PN24</accession>
<dbReference type="EMBL" id="CP088295">
    <property type="protein sequence ID" value="UUY06121.1"/>
    <property type="molecule type" value="Genomic_DNA"/>
</dbReference>
<dbReference type="RefSeq" id="WP_353866550.1">
    <property type="nucleotide sequence ID" value="NZ_CP088295.1"/>
</dbReference>
<dbReference type="SUPFAM" id="SSF51735">
    <property type="entry name" value="NAD(P)-binding Rossmann-fold domains"/>
    <property type="match status" value="1"/>
</dbReference>
<dbReference type="Gene3D" id="3.40.50.720">
    <property type="entry name" value="NAD(P)-binding Rossmann-like Domain"/>
    <property type="match status" value="1"/>
</dbReference>
<evidence type="ECO:0000256" key="8">
    <source>
        <dbReference type="PIRNR" id="PIRNR000094"/>
    </source>
</evidence>
<keyword evidence="11" id="KW-1185">Reference proteome</keyword>
<evidence type="ECO:0000256" key="9">
    <source>
        <dbReference type="SAM" id="MobiDB-lite"/>
    </source>
</evidence>
<dbReference type="EC" id="1.3.1.9" evidence="8"/>
<dbReference type="InterPro" id="IPR014358">
    <property type="entry name" value="Enoyl-ACP_Rdtase_NADH"/>
</dbReference>
<comment type="similarity">
    <text evidence="2 8">Belongs to the short-chain dehydrogenases/reductases (SDR) family. FabI subfamily.</text>
</comment>
<keyword evidence="4" id="KW-0276">Fatty acid metabolism</keyword>
<evidence type="ECO:0000256" key="7">
    <source>
        <dbReference type="ARBA" id="ARBA00023160"/>
    </source>
</evidence>
<protein>
    <recommendedName>
        <fullName evidence="8">Enoyl-[acyl-carrier-protein] reductase [NADH]</fullName>
        <ecNumber evidence="8">1.3.1.9</ecNumber>
    </recommendedName>
</protein>
<dbReference type="PIRSF" id="PIRSF000094">
    <property type="entry name" value="Enoyl-ACP_rdct"/>
    <property type="match status" value="1"/>
</dbReference>
<keyword evidence="6" id="KW-0443">Lipid metabolism</keyword>
<keyword evidence="7 8" id="KW-0275">Fatty acid biosynthesis</keyword>
<keyword evidence="3 8" id="KW-0444">Lipid biosynthesis</keyword>
<evidence type="ECO:0000256" key="6">
    <source>
        <dbReference type="ARBA" id="ARBA00023098"/>
    </source>
</evidence>